<dbReference type="AlphaFoldDB" id="A0A0C2MR90"/>
<organism evidence="1 2">
    <name type="scientific">Thelohanellus kitauei</name>
    <name type="common">Myxosporean</name>
    <dbReference type="NCBI Taxonomy" id="669202"/>
    <lineage>
        <taxon>Eukaryota</taxon>
        <taxon>Metazoa</taxon>
        <taxon>Cnidaria</taxon>
        <taxon>Myxozoa</taxon>
        <taxon>Myxosporea</taxon>
        <taxon>Bivalvulida</taxon>
        <taxon>Platysporina</taxon>
        <taxon>Myxobolidae</taxon>
        <taxon>Thelohanellus</taxon>
    </lineage>
</organism>
<evidence type="ECO:0000313" key="1">
    <source>
        <dbReference type="EMBL" id="KII64207.1"/>
    </source>
</evidence>
<proteinExistence type="predicted"/>
<reference evidence="1 2" key="1">
    <citation type="journal article" date="2014" name="Genome Biol. Evol.">
        <title>The genome of the myxosporean Thelohanellus kitauei shows adaptations to nutrient acquisition within its fish host.</title>
        <authorList>
            <person name="Yang Y."/>
            <person name="Xiong J."/>
            <person name="Zhou Z."/>
            <person name="Huo F."/>
            <person name="Miao W."/>
            <person name="Ran C."/>
            <person name="Liu Y."/>
            <person name="Zhang J."/>
            <person name="Feng J."/>
            <person name="Wang M."/>
            <person name="Wang M."/>
            <person name="Wang L."/>
            <person name="Yao B."/>
        </authorList>
    </citation>
    <scope>NUCLEOTIDE SEQUENCE [LARGE SCALE GENOMIC DNA]</scope>
    <source>
        <strain evidence="1">Wuqing</strain>
    </source>
</reference>
<protein>
    <submittedName>
        <fullName evidence="1">Uncharacterized protein</fullName>
    </submittedName>
</protein>
<dbReference type="Pfam" id="PF14938">
    <property type="entry name" value="SNAP"/>
    <property type="match status" value="1"/>
</dbReference>
<accession>A0A0C2MR90</accession>
<dbReference type="EMBL" id="JWZT01004401">
    <property type="protein sequence ID" value="KII64207.1"/>
    <property type="molecule type" value="Genomic_DNA"/>
</dbReference>
<evidence type="ECO:0000313" key="2">
    <source>
        <dbReference type="Proteomes" id="UP000031668"/>
    </source>
</evidence>
<dbReference type="Proteomes" id="UP000031668">
    <property type="component" value="Unassembled WGS sequence"/>
</dbReference>
<name>A0A0C2MR90_THEKT</name>
<sequence>MRAHLKVEKITQNTRKCLNRAITAAITCFRWINIRLPFDSQLDSKIRTIGTGSIGVMLLILKKTQNAGLACFKIGELADKNLKDWNRAKFWYKKSSECYGRVLSSSAYESYRKWIEVLINQGWLKGAIVRSFECGYIIEKEFNDVTKAQEFYDWADDLSRKYNYQHVCRITPVYMKIFCDRVSDCRDSKISAEIKEQNLYFIIKHEMGILRRTSIIFTFNIKLFAGNVSVFGQSIQNI</sequence>
<gene>
    <name evidence="1" type="ORF">RF11_13284</name>
</gene>
<keyword evidence="2" id="KW-1185">Reference proteome</keyword>
<dbReference type="Gene3D" id="1.25.40.10">
    <property type="entry name" value="Tetratricopeptide repeat domain"/>
    <property type="match status" value="1"/>
</dbReference>
<comment type="caution">
    <text evidence="1">The sequence shown here is derived from an EMBL/GenBank/DDBJ whole genome shotgun (WGS) entry which is preliminary data.</text>
</comment>
<dbReference type="InterPro" id="IPR011990">
    <property type="entry name" value="TPR-like_helical_dom_sf"/>
</dbReference>